<feature type="binding site" evidence="10">
    <location>
        <position position="12"/>
    </location>
    <ligand>
        <name>ATP</name>
        <dbReference type="ChEBI" id="CHEBI:30616"/>
    </ligand>
</feature>
<dbReference type="RefSeq" id="WP_050048048.1">
    <property type="nucleotide sequence ID" value="NZ_CP008874.1"/>
</dbReference>
<dbReference type="GeneID" id="26010126"/>
<feature type="region of interest" description="Disordered" evidence="12">
    <location>
        <begin position="600"/>
        <end position="643"/>
    </location>
</feature>
<comment type="function">
    <text evidence="10">Part of the Rad50/Mre11 complex, which is involved in the early steps of DNA double-strand break (DSB) repair. Rad50 controls the balance between DNA end bridging and DNA resection via ATP-dependent structural rearrangements of the Rad50/Mre11 complex.</text>
</comment>
<keyword evidence="2 10" id="KW-0547">Nucleotide-binding</keyword>
<dbReference type="EMBL" id="CP008874">
    <property type="protein sequence ID" value="AKH97262.1"/>
    <property type="molecule type" value="Genomic_DNA"/>
</dbReference>
<evidence type="ECO:0000313" key="15">
    <source>
        <dbReference type="EMBL" id="ALG81664.1"/>
    </source>
</evidence>
<reference evidence="15 16" key="3">
    <citation type="journal article" date="2016" name="Stand. Genomic Sci.">
        <title>Complete genome sequence of 'Halanaeroarchaeum sulfurireducens' M27-SA2, a sulfur-reducing and acetate-oxidizing haloarchaeon from the deep-sea hypersaline anoxic lake Medee.</title>
        <authorList>
            <person name="Messina E."/>
            <person name="Sorokin D.Y."/>
            <person name="Kublanov I.V."/>
            <person name="Toshchakov S."/>
            <person name="Lopatina A."/>
            <person name="Arcadi E."/>
            <person name="Smedile F."/>
            <person name="La Spada G."/>
            <person name="La Cono V."/>
            <person name="Yakimov M.M."/>
        </authorList>
    </citation>
    <scope>NUCLEOTIDE SEQUENCE [LARGE SCALE GENOMIC DNA]</scope>
    <source>
        <strain evidence="15 16">M27-SA2</strain>
    </source>
</reference>
<dbReference type="Gene3D" id="3.40.50.300">
    <property type="entry name" value="P-loop containing nucleotide triphosphate hydrolases"/>
    <property type="match status" value="2"/>
</dbReference>
<evidence type="ECO:0000256" key="12">
    <source>
        <dbReference type="SAM" id="MobiDB-lite"/>
    </source>
</evidence>
<evidence type="ECO:0000256" key="3">
    <source>
        <dbReference type="ARBA" id="ARBA00022763"/>
    </source>
</evidence>
<dbReference type="NCBIfam" id="NF002572">
    <property type="entry name" value="PRK02224.1"/>
    <property type="match status" value="1"/>
</dbReference>
<dbReference type="PANTHER" id="PTHR32114:SF2">
    <property type="entry name" value="ABC TRANSPORTER ABCH.3"/>
    <property type="match status" value="1"/>
</dbReference>
<dbReference type="Proteomes" id="UP000069906">
    <property type="component" value="Chromosome"/>
</dbReference>
<evidence type="ECO:0000259" key="13">
    <source>
        <dbReference type="PROSITE" id="PS51131"/>
    </source>
</evidence>
<comment type="domain">
    <text evidence="10">The two conserved Cys that bind zinc constitute the zinc-hook, which separates the large intramolecular coiled coil regions. The 2 Cys residues coordinate one molecule of zinc with the help of the 2 Cys residues of the zinc-hook of another Rad50 molecule, thereby forming a V-shaped homodimer.</text>
</comment>
<dbReference type="KEGG" id="hsf:HLASA_0763"/>
<dbReference type="InterPro" id="IPR038729">
    <property type="entry name" value="Rad50/SbcC_AAA"/>
</dbReference>
<evidence type="ECO:0000256" key="7">
    <source>
        <dbReference type="ARBA" id="ARBA00023054"/>
    </source>
</evidence>
<evidence type="ECO:0000256" key="10">
    <source>
        <dbReference type="HAMAP-Rule" id="MF_00449"/>
    </source>
</evidence>
<feature type="binding site" evidence="10 11">
    <location>
        <position position="457"/>
    </location>
    <ligand>
        <name>Zn(2+)</name>
        <dbReference type="ChEBI" id="CHEBI:29105"/>
    </ligand>
</feature>
<evidence type="ECO:0000256" key="9">
    <source>
        <dbReference type="ARBA" id="ARBA00049666"/>
    </source>
</evidence>
<feature type="coiled-coil region" evidence="10">
    <location>
        <begin position="470"/>
        <end position="559"/>
    </location>
</feature>
<comment type="subunit">
    <text evidence="10">Homodimer. Forms a heterotetramer composed of two Mre11 subunits and two Rad50 subunits.</text>
</comment>
<evidence type="ECO:0000313" key="16">
    <source>
        <dbReference type="Proteomes" id="UP000060390"/>
    </source>
</evidence>
<reference evidence="14 17" key="1">
    <citation type="journal article" date="2015" name="ISME J.">
        <title>Elemental sulfur and acetate can support life of a novel strictly anaerobic haloarchaeon.</title>
        <authorList>
            <person name="Sorokin D.Y."/>
            <person name="Kublanov I.V."/>
            <person name="Gavrilov S.N."/>
            <person name="Rojo D."/>
            <person name="Roman P."/>
            <person name="Golyshin P.N."/>
            <person name="Slepak V.Z."/>
            <person name="Smedile F."/>
            <person name="Ferrer M."/>
            <person name="Messina E."/>
            <person name="La Cono V."/>
            <person name="Yakimov M.M."/>
        </authorList>
    </citation>
    <scope>NUCLEOTIDE SEQUENCE [LARGE SCALE GENOMIC DNA]</scope>
    <source>
        <strain evidence="14 17">HSR2</strain>
    </source>
</reference>
<reference evidence="16" key="2">
    <citation type="submission" date="2015-05" db="EMBL/GenBank/DDBJ databases">
        <title>Complete genome sequence of Halanaeroarchaeum sulfurireducens type strain M27-SA2, a sulfate-reducer haloarchaeon from marine anoxic lake Medee.</title>
        <authorList>
            <person name="Messina E."/>
            <person name="Kublanov I.V."/>
            <person name="Toshchakov S."/>
            <person name="Arcadi E."/>
            <person name="La Spada G."/>
            <person name="La Cono V."/>
            <person name="Yakimov M.M."/>
        </authorList>
    </citation>
    <scope>NUCLEOTIDE SEQUENCE [LARGE SCALE GENOMIC DNA]</scope>
    <source>
        <strain evidence="16">M27-SA2</strain>
    </source>
</reference>
<dbReference type="InterPro" id="IPR013134">
    <property type="entry name" value="Zn_hook_RAD50"/>
</dbReference>
<organism evidence="14 17">
    <name type="scientific">Halanaeroarchaeum sulfurireducens</name>
    <dbReference type="NCBI Taxonomy" id="1604004"/>
    <lineage>
        <taxon>Archaea</taxon>
        <taxon>Methanobacteriati</taxon>
        <taxon>Methanobacteriota</taxon>
        <taxon>Stenosarchaea group</taxon>
        <taxon>Halobacteria</taxon>
        <taxon>Halobacteriales</taxon>
        <taxon>Halobacteriaceae</taxon>
        <taxon>Halanaeroarchaeum</taxon>
    </lineage>
</organism>
<keyword evidence="5 10" id="KW-0862">Zinc</keyword>
<evidence type="ECO:0000256" key="2">
    <source>
        <dbReference type="ARBA" id="ARBA00022741"/>
    </source>
</evidence>
<evidence type="ECO:0000256" key="4">
    <source>
        <dbReference type="ARBA" id="ARBA00022801"/>
    </source>
</evidence>
<dbReference type="STRING" id="1604004.HLASA_0763"/>
<protein>
    <recommendedName>
        <fullName evidence="10">DNA double-strand break repair Rad50 ATPase</fullName>
    </recommendedName>
</protein>
<dbReference type="PATRIC" id="fig|1604004.4.peg.804"/>
<dbReference type="EMBL" id="CP011564">
    <property type="protein sequence ID" value="ALG81664.1"/>
    <property type="molecule type" value="Genomic_DNA"/>
</dbReference>
<feature type="binding site" evidence="10">
    <location>
        <position position="137"/>
    </location>
    <ligand>
        <name>ATP</name>
        <dbReference type="ChEBI" id="CHEBI:30616"/>
    </ligand>
</feature>
<gene>
    <name evidence="14" type="primary">smc2</name>
    <name evidence="10" type="synonym">rad50</name>
    <name evidence="15" type="ORF">HLASA_0763</name>
    <name evidence="14" type="ORF">HLASF_0766</name>
</gene>
<evidence type="ECO:0000256" key="11">
    <source>
        <dbReference type="PROSITE-ProRule" id="PRU00471"/>
    </source>
</evidence>
<dbReference type="GO" id="GO:0005524">
    <property type="term" value="F:ATP binding"/>
    <property type="evidence" value="ECO:0007669"/>
    <property type="project" value="UniProtKB-UniRule"/>
</dbReference>
<dbReference type="SUPFAM" id="SSF52540">
    <property type="entry name" value="P-loop containing nucleoside triphosphate hydrolases"/>
    <property type="match status" value="1"/>
</dbReference>
<dbReference type="HOGENOM" id="CLU_004785_0_1_2"/>
<comment type="similarity">
    <text evidence="9">Belongs to the Sph1/Sph2 family.</text>
</comment>
<dbReference type="PROSITE" id="PS51131">
    <property type="entry name" value="ZN_HOOK"/>
    <property type="match status" value="1"/>
</dbReference>
<dbReference type="SUPFAM" id="SSF75712">
    <property type="entry name" value="Rad50 coiled-coil Zn hook"/>
    <property type="match status" value="1"/>
</dbReference>
<dbReference type="AlphaFoldDB" id="A0A0F7P930"/>
<feature type="binding site" evidence="10 11">
    <location>
        <position position="454"/>
    </location>
    <ligand>
        <name>Zn(2+)</name>
        <dbReference type="ChEBI" id="CHEBI:29105"/>
    </ligand>
</feature>
<evidence type="ECO:0000256" key="5">
    <source>
        <dbReference type="ARBA" id="ARBA00022833"/>
    </source>
</evidence>
<dbReference type="InterPro" id="IPR027417">
    <property type="entry name" value="P-loop_NTPase"/>
</dbReference>
<dbReference type="GO" id="GO:0008270">
    <property type="term" value="F:zinc ion binding"/>
    <property type="evidence" value="ECO:0007669"/>
    <property type="project" value="UniProtKB-UniRule"/>
</dbReference>
<keyword evidence="8 10" id="KW-0234">DNA repair</keyword>
<dbReference type="PANTHER" id="PTHR32114">
    <property type="entry name" value="ABC TRANSPORTER ABCH.3"/>
    <property type="match status" value="1"/>
</dbReference>
<keyword evidence="6 10" id="KW-0067">ATP-binding</keyword>
<keyword evidence="4 10" id="KW-0378">Hydrolase</keyword>
<evidence type="ECO:0000256" key="6">
    <source>
        <dbReference type="ARBA" id="ARBA00022840"/>
    </source>
</evidence>
<feature type="compositionally biased region" description="Basic and acidic residues" evidence="12">
    <location>
        <begin position="349"/>
        <end position="364"/>
    </location>
</feature>
<accession>A0A0F7P930</accession>
<dbReference type="GO" id="GO:0016887">
    <property type="term" value="F:ATP hydrolysis activity"/>
    <property type="evidence" value="ECO:0007669"/>
    <property type="project" value="UniProtKB-UniRule"/>
</dbReference>
<feature type="binding site" evidence="10">
    <location>
        <begin position="32"/>
        <end position="38"/>
    </location>
    <ligand>
        <name>ATP</name>
        <dbReference type="ChEBI" id="CHEBI:30616"/>
    </ligand>
</feature>
<keyword evidence="7 10" id="KW-0175">Coiled coil</keyword>
<keyword evidence="3 10" id="KW-0227">DNA damage</keyword>
<dbReference type="Proteomes" id="UP000060390">
    <property type="component" value="Chromosome"/>
</dbReference>
<keyword evidence="17" id="KW-1185">Reference proteome</keyword>
<evidence type="ECO:0000256" key="8">
    <source>
        <dbReference type="ARBA" id="ARBA00023204"/>
    </source>
</evidence>
<dbReference type="GO" id="GO:0006302">
    <property type="term" value="P:double-strand break repair"/>
    <property type="evidence" value="ECO:0007669"/>
    <property type="project" value="UniProtKB-UniRule"/>
</dbReference>
<comment type="cofactor">
    <cofactor evidence="10">
        <name>Zn(2+)</name>
        <dbReference type="ChEBI" id="CHEBI:29105"/>
    </cofactor>
    <text evidence="10">Binds 1 zinc ion per homodimer.</text>
</comment>
<feature type="region of interest" description="Disordered" evidence="12">
    <location>
        <begin position="349"/>
        <end position="374"/>
    </location>
</feature>
<sequence>MRFERLRLHNFKCYEDADVSLGRGVTVIHGLNGSGKSSLLEAIFFALYGTTGLDRTLEEVVTIGQDEAEIELWFTHDGDDYHLRRRVRATGERATTADCVLDGPAETFDGVRDVEDAVTGMLRMDAEAFVNSAFVRQGEINKLINATPRSRQEMIDRLLQLGTLETYRERAAEARLGVESVLDHWTGRLESLDDQIDEKEDRDLFEVRSRLQSELNEVQAEIERLETNRSEAESTLTEAESVLESYEDAQSDLEEVKERITSIREAIAETEAERDDLSEAIAEHREAIADLDERIESLTGTTILEEATETAVADRRASLVRERESLQEEIATIRETVTANEQTIERLREKADDHEERAEAKLEEASALESEAEEAAARVDELESRLSSIREDIAALRERFEDAPVDVGEADELVTSAEAELETLEAERSEIRESLASARSRVDDARALIEEGKCPECGQPVEGSPHVESLSEYETTVAELEADLSDVESEIEDAEERLDTAESLVEAERTLDRLEGEREDVESLLEERRAAVEEKRERAASLRETADELAISAAEARDEAAAARGDMMEARECIGLMNDRRERIQSTIETLDEIDQALERRSDHEEAIERARDERESLADRNDERRDHLAAARDRKQELEESFDDTRIEAAREKRERATDYLEEVEGELEELTERRDSLQGQVGAVENAIQELESLREERTSVAERVEALESLLQEGRDLEEVYGDLRAELRQQNVARLERLLNETFELVYQNDSYDRIELNGQYELTVYQKDGEPLEPEQLSGGERALFNLSLRTAIYRLLAEGIDGAAPMPPLILDEPTVFLDSGHVSQLVSLVESMRRIGVEQIIVVSHDEELVGAADDVIRVEKDATTNRSYVERGRQPTDGT</sequence>
<keyword evidence="1 10" id="KW-0479">Metal-binding</keyword>
<evidence type="ECO:0000256" key="1">
    <source>
        <dbReference type="ARBA" id="ARBA00022723"/>
    </source>
</evidence>
<feature type="domain" description="Zinc-hook" evidence="13">
    <location>
        <begin position="407"/>
        <end position="506"/>
    </location>
</feature>
<comment type="similarity">
    <text evidence="10">Belongs to the SMC family. RAD50 subfamily.</text>
</comment>
<dbReference type="NCBIfam" id="NF041035">
    <property type="entry name" value="Rad50_Halo"/>
    <property type="match status" value="1"/>
</dbReference>
<dbReference type="InterPro" id="IPR022982">
    <property type="entry name" value="Rad50_ATPase_archaeal"/>
</dbReference>
<dbReference type="KEGG" id="hsu:HLASF_0766"/>
<comment type="caution">
    <text evidence="10">Lacks conserved residue(s) required for the propagation of feature annotation.</text>
</comment>
<dbReference type="Gene3D" id="1.10.287.510">
    <property type="entry name" value="Helix hairpin bin"/>
    <property type="match status" value="1"/>
</dbReference>
<evidence type="ECO:0000313" key="17">
    <source>
        <dbReference type="Proteomes" id="UP000069906"/>
    </source>
</evidence>
<dbReference type="OrthoDB" id="25344at2157"/>
<proteinExistence type="inferred from homology"/>
<dbReference type="Pfam" id="PF13476">
    <property type="entry name" value="AAA_23"/>
    <property type="match status" value="1"/>
</dbReference>
<evidence type="ECO:0000313" key="14">
    <source>
        <dbReference type="EMBL" id="AKH97262.1"/>
    </source>
</evidence>
<dbReference type="HAMAP" id="MF_00449">
    <property type="entry name" value="RAD50"/>
    <property type="match status" value="1"/>
</dbReference>
<name>A0A0F7P930_9EURY</name>
<dbReference type="InterPro" id="IPR053480">
    <property type="entry name" value="DSB_repair_ATPase"/>
</dbReference>